<keyword evidence="1" id="KW-0472">Membrane</keyword>
<comment type="caution">
    <text evidence="2">The sequence shown here is derived from an EMBL/GenBank/DDBJ whole genome shotgun (WGS) entry which is preliminary data.</text>
</comment>
<evidence type="ECO:0000313" key="3">
    <source>
        <dbReference type="Proteomes" id="UP000318681"/>
    </source>
</evidence>
<dbReference type="EMBL" id="VNIM01000047">
    <property type="protein sequence ID" value="TVV73394.1"/>
    <property type="molecule type" value="Genomic_DNA"/>
</dbReference>
<sequence>MHGDATLSPVDLPGSTTIGGRPLLWTTTAIYLAAAFLLMTNATAIHGWAVELPPNALSARVVTITERWEATTDRLGLGTPRAVVHGWWKQAQAARFGAERPE</sequence>
<evidence type="ECO:0000313" key="2">
    <source>
        <dbReference type="EMBL" id="TVV73394.1"/>
    </source>
</evidence>
<gene>
    <name evidence="2" type="ORF">FOY91_12305</name>
</gene>
<feature type="transmembrane region" description="Helical" evidence="1">
    <location>
        <begin position="29"/>
        <end position="50"/>
    </location>
</feature>
<dbReference type="Proteomes" id="UP000318681">
    <property type="component" value="Unassembled WGS sequence"/>
</dbReference>
<reference evidence="2 3" key="1">
    <citation type="submission" date="2019-07" db="EMBL/GenBank/DDBJ databases">
        <title>Sphingomonas solaris sp. nov., isolated from a solar panel from Boston, Massachusetts.</title>
        <authorList>
            <person name="Tanner K."/>
            <person name="Pascual J."/>
            <person name="Mancuso C."/>
            <person name="Pereto J."/>
            <person name="Khalil A."/>
            <person name="Vilanova C."/>
        </authorList>
    </citation>
    <scope>NUCLEOTIDE SEQUENCE [LARGE SCALE GENOMIC DNA]</scope>
    <source>
        <strain evidence="2 3">R4DWN</strain>
    </source>
</reference>
<accession>A0A558R1Y8</accession>
<proteinExistence type="predicted"/>
<keyword evidence="1" id="KW-1133">Transmembrane helix</keyword>
<organism evidence="2 3">
    <name type="scientific">Alterirhizorhabdus solaris</name>
    <dbReference type="NCBI Taxonomy" id="2529389"/>
    <lineage>
        <taxon>Bacteria</taxon>
        <taxon>Pseudomonadati</taxon>
        <taxon>Pseudomonadota</taxon>
        <taxon>Alphaproteobacteria</taxon>
        <taxon>Sphingomonadales</taxon>
        <taxon>Rhizorhabdaceae</taxon>
        <taxon>Alterirhizorhabdus</taxon>
    </lineage>
</organism>
<keyword evidence="3" id="KW-1185">Reference proteome</keyword>
<keyword evidence="1" id="KW-0812">Transmembrane</keyword>
<protein>
    <submittedName>
        <fullName evidence="2">Uncharacterized protein</fullName>
    </submittedName>
</protein>
<name>A0A558R1Y8_9SPHN</name>
<dbReference type="OrthoDB" id="7574747at2"/>
<dbReference type="AlphaFoldDB" id="A0A558R1Y8"/>
<evidence type="ECO:0000256" key="1">
    <source>
        <dbReference type="SAM" id="Phobius"/>
    </source>
</evidence>